<evidence type="ECO:0000313" key="2">
    <source>
        <dbReference type="Proteomes" id="UP000034320"/>
    </source>
</evidence>
<comment type="caution">
    <text evidence="1">The sequence shown here is derived from an EMBL/GenBank/DDBJ whole genome shotgun (WGS) entry which is preliminary data.</text>
</comment>
<dbReference type="EMBL" id="LCDD01000010">
    <property type="protein sequence ID" value="KKS46994.1"/>
    <property type="molecule type" value="Genomic_DNA"/>
</dbReference>
<organism evidence="1 2">
    <name type="scientific">Candidatus Gottesmanbacteria bacterium GW2011_GWA2_42_18</name>
    <dbReference type="NCBI Taxonomy" id="1618442"/>
    <lineage>
        <taxon>Bacteria</taxon>
        <taxon>Candidatus Gottesmaniibacteriota</taxon>
    </lineage>
</organism>
<evidence type="ECO:0000313" key="1">
    <source>
        <dbReference type="EMBL" id="KKS46994.1"/>
    </source>
</evidence>
<protein>
    <submittedName>
        <fullName evidence="1">Uncharacterized protein</fullName>
    </submittedName>
</protein>
<dbReference type="Proteomes" id="UP000034320">
    <property type="component" value="Unassembled WGS sequence"/>
</dbReference>
<reference evidence="1 2" key="1">
    <citation type="journal article" date="2015" name="Nature">
        <title>rRNA introns, odd ribosomes, and small enigmatic genomes across a large radiation of phyla.</title>
        <authorList>
            <person name="Brown C.T."/>
            <person name="Hug L.A."/>
            <person name="Thomas B.C."/>
            <person name="Sharon I."/>
            <person name="Castelle C.J."/>
            <person name="Singh A."/>
            <person name="Wilkins M.J."/>
            <person name="Williams K.H."/>
            <person name="Banfield J.F."/>
        </authorList>
    </citation>
    <scope>NUCLEOTIDE SEQUENCE [LARGE SCALE GENOMIC DNA]</scope>
</reference>
<proteinExistence type="predicted"/>
<name>A0A0G0ZE86_9BACT</name>
<dbReference type="AlphaFoldDB" id="A0A0G0ZE86"/>
<accession>A0A0G0ZE86</accession>
<sequence>MGKLLHFGDVVIETSASGGYRDKIIIGGIANLEKFEERLRHCF</sequence>
<gene>
    <name evidence="1" type="ORF">UV09_C0010G0004</name>
</gene>